<sequence length="279" mass="30261">MASSKPRIPTYHVVPHFNIAATGGALRLGTVVKDLVELVPLNRREADFVPVPAEDVYSSTTQTSFHASRSQLLSGQFGVWAEAFGLSGVGGHANAGGERNSEETVSCDSVVTTFFDPAPDWVDTCLASKPVNEYIVESSYAAEVYLVTGLKVATNLIYSSEAAKSANADAKAGASVPSAPVEAGLEGDYKLEKTQALGIQSSDIIVGFRVKKYRYRKKSLFSKERKLEGHTVLRGAEMLDDKTGPKKLLKFEEMPIQEEILAQERAENAEATVKECWVK</sequence>
<dbReference type="EMBL" id="JANAKD010000754">
    <property type="protein sequence ID" value="KAJ3489096.1"/>
    <property type="molecule type" value="Genomic_DNA"/>
</dbReference>
<comment type="caution">
    <text evidence="1">The sequence shown here is derived from an EMBL/GenBank/DDBJ whole genome shotgun (WGS) entry which is preliminary data.</text>
</comment>
<protein>
    <submittedName>
        <fullName evidence="1">Uncharacterized protein</fullName>
    </submittedName>
</protein>
<proteinExistence type="predicted"/>
<gene>
    <name evidence="1" type="ORF">NLG97_g6065</name>
</gene>
<dbReference type="Proteomes" id="UP001148737">
    <property type="component" value="Unassembled WGS sequence"/>
</dbReference>
<reference evidence="1" key="1">
    <citation type="submission" date="2022-07" db="EMBL/GenBank/DDBJ databases">
        <title>Genome Sequence of Lecanicillium saksenae.</title>
        <authorList>
            <person name="Buettner E."/>
        </authorList>
    </citation>
    <scope>NUCLEOTIDE SEQUENCE</scope>
    <source>
        <strain evidence="1">VT-O1</strain>
    </source>
</reference>
<evidence type="ECO:0000313" key="2">
    <source>
        <dbReference type="Proteomes" id="UP001148737"/>
    </source>
</evidence>
<organism evidence="1 2">
    <name type="scientific">Lecanicillium saksenae</name>
    <dbReference type="NCBI Taxonomy" id="468837"/>
    <lineage>
        <taxon>Eukaryota</taxon>
        <taxon>Fungi</taxon>
        <taxon>Dikarya</taxon>
        <taxon>Ascomycota</taxon>
        <taxon>Pezizomycotina</taxon>
        <taxon>Sordariomycetes</taxon>
        <taxon>Hypocreomycetidae</taxon>
        <taxon>Hypocreales</taxon>
        <taxon>Cordycipitaceae</taxon>
        <taxon>Lecanicillium</taxon>
    </lineage>
</organism>
<evidence type="ECO:0000313" key="1">
    <source>
        <dbReference type="EMBL" id="KAJ3489096.1"/>
    </source>
</evidence>
<name>A0ACC1QQP2_9HYPO</name>
<accession>A0ACC1QQP2</accession>
<keyword evidence="2" id="KW-1185">Reference proteome</keyword>